<feature type="transmembrane region" description="Helical" evidence="1">
    <location>
        <begin position="181"/>
        <end position="201"/>
    </location>
</feature>
<sequence length="311" mass="34383">MKKVVDYRGVLLFLLLSFSGAWLVSLPLWISQKGLLHPFTGLVLLVMMAVPALAVLVVYMLNGGTEKTRLLGLGLGSKGWWRYWVFGWFIVPLFAIFAPFMSSAFGLYTLDVQDFSGFKELLASGKGGVDPDTVPVRLLVFGQLFSIFLSPVLNAVFVFGEEIGWRGYLLPRLLPLGQWPALLISGIVWGLWHSPVVLLGYNYPQHPVYGVFFMMILCVIFGVLFGWTRLATGSIWPAVIAHGALNGSAGVMYLFSKAGTTFDTAHAGITGWTGWILPVLWILILLVTRRLPVSDPPDERLLSFYSLQGPL</sequence>
<keyword evidence="1" id="KW-0812">Transmembrane</keyword>
<feature type="transmembrane region" description="Helical" evidence="1">
    <location>
        <begin position="12"/>
        <end position="30"/>
    </location>
</feature>
<accession>A0A317T9P6</accession>
<dbReference type="GO" id="GO:0006508">
    <property type="term" value="P:proteolysis"/>
    <property type="evidence" value="ECO:0007669"/>
    <property type="project" value="UniProtKB-KW"/>
</dbReference>
<dbReference type="InterPro" id="IPR042150">
    <property type="entry name" value="MmRce1-like"/>
</dbReference>
<protein>
    <submittedName>
        <fullName evidence="3">CPBP family intramembrane metalloprotease domain-containing protein</fullName>
    </submittedName>
</protein>
<dbReference type="Proteomes" id="UP000246278">
    <property type="component" value="Unassembled WGS sequence"/>
</dbReference>
<dbReference type="PANTHER" id="PTHR35797">
    <property type="entry name" value="PROTEASE-RELATED"/>
    <property type="match status" value="1"/>
</dbReference>
<feature type="transmembrane region" description="Helical" evidence="1">
    <location>
        <begin position="235"/>
        <end position="255"/>
    </location>
</feature>
<keyword evidence="3" id="KW-0378">Hydrolase</keyword>
<proteinExistence type="predicted"/>
<feature type="domain" description="CAAX prenyl protease 2/Lysostaphin resistance protein A-like" evidence="2">
    <location>
        <begin position="147"/>
        <end position="246"/>
    </location>
</feature>
<feature type="transmembrane region" description="Helical" evidence="1">
    <location>
        <begin position="42"/>
        <end position="62"/>
    </location>
</feature>
<feature type="transmembrane region" description="Helical" evidence="1">
    <location>
        <begin position="138"/>
        <end position="160"/>
    </location>
</feature>
<feature type="transmembrane region" description="Helical" evidence="1">
    <location>
        <begin position="83"/>
        <end position="108"/>
    </location>
</feature>
<reference evidence="4" key="1">
    <citation type="submission" date="2017-10" db="EMBL/GenBank/DDBJ databases">
        <authorList>
            <person name="Gaisin V.A."/>
            <person name="Rysina M.S."/>
            <person name="Grouzdev D.S."/>
        </authorList>
    </citation>
    <scope>NUCLEOTIDE SEQUENCE [LARGE SCALE GENOMIC DNA]</scope>
    <source>
        <strain evidence="4">V1</strain>
    </source>
</reference>
<dbReference type="GO" id="GO:0004175">
    <property type="term" value="F:endopeptidase activity"/>
    <property type="evidence" value="ECO:0007669"/>
    <property type="project" value="UniProtKB-ARBA"/>
</dbReference>
<keyword evidence="1" id="KW-0472">Membrane</keyword>
<keyword evidence="3" id="KW-0645">Protease</keyword>
<dbReference type="OrthoDB" id="9777755at2"/>
<feature type="transmembrane region" description="Helical" evidence="1">
    <location>
        <begin position="207"/>
        <end position="228"/>
    </location>
</feature>
<comment type="caution">
    <text evidence="3">The sequence shown here is derived from an EMBL/GenBank/DDBJ whole genome shotgun (WGS) entry which is preliminary data.</text>
</comment>
<dbReference type="GO" id="GO:0008237">
    <property type="term" value="F:metallopeptidase activity"/>
    <property type="evidence" value="ECO:0007669"/>
    <property type="project" value="UniProtKB-KW"/>
</dbReference>
<evidence type="ECO:0000259" key="2">
    <source>
        <dbReference type="Pfam" id="PF02517"/>
    </source>
</evidence>
<dbReference type="PANTHER" id="PTHR35797:SF1">
    <property type="entry name" value="PROTEASE"/>
    <property type="match status" value="1"/>
</dbReference>
<gene>
    <name evidence="3" type="ORF">CR164_01750</name>
</gene>
<name>A0A317T9P6_9CHLB</name>
<keyword evidence="1" id="KW-1133">Transmembrane helix</keyword>
<dbReference type="GO" id="GO:0080120">
    <property type="term" value="P:CAAX-box protein maturation"/>
    <property type="evidence" value="ECO:0007669"/>
    <property type="project" value="UniProtKB-ARBA"/>
</dbReference>
<organism evidence="3 4">
    <name type="scientific">Prosthecochloris marina</name>
    <dbReference type="NCBI Taxonomy" id="2017681"/>
    <lineage>
        <taxon>Bacteria</taxon>
        <taxon>Pseudomonadati</taxon>
        <taxon>Chlorobiota</taxon>
        <taxon>Chlorobiia</taxon>
        <taxon>Chlorobiales</taxon>
        <taxon>Chlorobiaceae</taxon>
        <taxon>Prosthecochloris</taxon>
    </lineage>
</organism>
<evidence type="ECO:0000313" key="4">
    <source>
        <dbReference type="Proteomes" id="UP000246278"/>
    </source>
</evidence>
<dbReference type="RefSeq" id="WP_110022300.1">
    <property type="nucleotide sequence ID" value="NZ_PDNZ01000001.1"/>
</dbReference>
<dbReference type="AlphaFoldDB" id="A0A317T9P6"/>
<evidence type="ECO:0000313" key="3">
    <source>
        <dbReference type="EMBL" id="PWW83414.1"/>
    </source>
</evidence>
<keyword evidence="3" id="KW-0482">Metalloprotease</keyword>
<dbReference type="Pfam" id="PF02517">
    <property type="entry name" value="Rce1-like"/>
    <property type="match status" value="1"/>
</dbReference>
<dbReference type="InterPro" id="IPR003675">
    <property type="entry name" value="Rce1/LyrA-like_dom"/>
</dbReference>
<dbReference type="EMBL" id="PDNZ01000001">
    <property type="protein sequence ID" value="PWW83414.1"/>
    <property type="molecule type" value="Genomic_DNA"/>
</dbReference>
<keyword evidence="4" id="KW-1185">Reference proteome</keyword>
<feature type="transmembrane region" description="Helical" evidence="1">
    <location>
        <begin position="267"/>
        <end position="287"/>
    </location>
</feature>
<evidence type="ECO:0000256" key="1">
    <source>
        <dbReference type="SAM" id="Phobius"/>
    </source>
</evidence>